<dbReference type="Gene3D" id="2.160.20.80">
    <property type="entry name" value="E3 ubiquitin-protein ligase SopA"/>
    <property type="match status" value="1"/>
</dbReference>
<keyword evidence="1" id="KW-1133">Transmembrane helix</keyword>
<dbReference type="Pfam" id="PF13576">
    <property type="entry name" value="Pentapeptide_3"/>
    <property type="match status" value="1"/>
</dbReference>
<keyword evidence="1" id="KW-0472">Membrane</keyword>
<organism evidence="2 3">
    <name type="scientific">Streptomyces sanglieri</name>
    <dbReference type="NCBI Taxonomy" id="193460"/>
    <lineage>
        <taxon>Bacteria</taxon>
        <taxon>Bacillati</taxon>
        <taxon>Actinomycetota</taxon>
        <taxon>Actinomycetes</taxon>
        <taxon>Kitasatosporales</taxon>
        <taxon>Streptomycetaceae</taxon>
        <taxon>Streptomyces</taxon>
    </lineage>
</organism>
<reference evidence="3" key="1">
    <citation type="journal article" date="2019" name="Int. J. Syst. Evol. Microbiol.">
        <title>The Global Catalogue of Microorganisms (GCM) 10K type strain sequencing project: providing services to taxonomists for standard genome sequencing and annotation.</title>
        <authorList>
            <consortium name="The Broad Institute Genomics Platform"/>
            <consortium name="The Broad Institute Genome Sequencing Center for Infectious Disease"/>
            <person name="Wu L."/>
            <person name="Ma J."/>
        </authorList>
    </citation>
    <scope>NUCLEOTIDE SEQUENCE [LARGE SCALE GENOMIC DNA]</scope>
    <source>
        <strain evidence="3">JCM 12607</strain>
    </source>
</reference>
<dbReference type="EMBL" id="JBHTGL010000008">
    <property type="protein sequence ID" value="MFD0628422.1"/>
    <property type="molecule type" value="Genomic_DNA"/>
</dbReference>
<evidence type="ECO:0000313" key="2">
    <source>
        <dbReference type="EMBL" id="MFD0628422.1"/>
    </source>
</evidence>
<keyword evidence="1" id="KW-0812">Transmembrane</keyword>
<dbReference type="Proteomes" id="UP001596915">
    <property type="component" value="Unassembled WGS sequence"/>
</dbReference>
<dbReference type="InterPro" id="IPR001646">
    <property type="entry name" value="5peptide_repeat"/>
</dbReference>
<feature type="transmembrane region" description="Helical" evidence="1">
    <location>
        <begin position="466"/>
        <end position="486"/>
    </location>
</feature>
<evidence type="ECO:0000313" key="3">
    <source>
        <dbReference type="Proteomes" id="UP001596915"/>
    </source>
</evidence>
<protein>
    <submittedName>
        <fullName evidence="2">Pentapeptide repeat-containing protein</fullName>
    </submittedName>
</protein>
<comment type="caution">
    <text evidence="2">The sequence shown here is derived from an EMBL/GenBank/DDBJ whole genome shotgun (WGS) entry which is preliminary data.</text>
</comment>
<evidence type="ECO:0000256" key="1">
    <source>
        <dbReference type="SAM" id="Phobius"/>
    </source>
</evidence>
<accession>A0ABW2X6Q5</accession>
<keyword evidence="3" id="KW-1185">Reference proteome</keyword>
<sequence>MRVTTGVITTTQPSWRHCGAGAGPADPVGCRGIRTGSRTACLAHLSAADRAACLAALGPGADVDLRGTAFSEDLLRALFDAVRDPVSGDPAFGEAQFVSASFSGDTRFAGVSFSGAARFGGASFSGDAWFVGASFSGTARFGAAVFGGAARFDRAEFGADARFHNAEFKGPANFTKARFRGMGRFGEAVFSGAVEFGGTSFADTARFAGARFDAAPHLGPLVCGRVLDLSAAVFTEPVTIEAAAAEIACRRTRWESTAILRLRHARVDLADGRLTQPIAVVGQFTPFASVPARAEEALGSDPVVRVASIRGVDASMLTLADLNLAECVFTGALHLDQLRLEGLSIFGTTPGGRRTRGLVPFRWTRRQVIEEERQWRALPGRAAFARRGWGAPPPDPGAVPGLASLTTVYRQLRKAREDSKDEPGAADFYYGEMEMRRHSFGYRRAERWLLQAYWSLSGYGLRAARALAWLVTAMIVSVFALTLWGCPAPIPRL</sequence>
<proteinExistence type="predicted"/>
<gene>
    <name evidence="2" type="ORF">ACFQ2K_43210</name>
</gene>
<name>A0ABW2X6Q5_9ACTN</name>